<keyword evidence="3" id="KW-0472">Membrane</keyword>
<keyword evidence="3" id="KW-0812">Transmembrane</keyword>
<accession>A0A9W8YWX3</accession>
<feature type="transmembrane region" description="Helical" evidence="3">
    <location>
        <begin position="92"/>
        <end position="108"/>
    </location>
</feature>
<feature type="region of interest" description="Disordered" evidence="2">
    <location>
        <begin position="1"/>
        <end position="22"/>
    </location>
</feature>
<organism evidence="4 5">
    <name type="scientific">Gnomoniopsis smithogilvyi</name>
    <dbReference type="NCBI Taxonomy" id="1191159"/>
    <lineage>
        <taxon>Eukaryota</taxon>
        <taxon>Fungi</taxon>
        <taxon>Dikarya</taxon>
        <taxon>Ascomycota</taxon>
        <taxon>Pezizomycotina</taxon>
        <taxon>Sordariomycetes</taxon>
        <taxon>Sordariomycetidae</taxon>
        <taxon>Diaporthales</taxon>
        <taxon>Gnomoniaceae</taxon>
        <taxon>Gnomoniopsis</taxon>
    </lineage>
</organism>
<evidence type="ECO:0000313" key="4">
    <source>
        <dbReference type="EMBL" id="KAJ4393331.1"/>
    </source>
</evidence>
<dbReference type="CDD" id="cd02440">
    <property type="entry name" value="AdoMet_MTases"/>
    <property type="match status" value="1"/>
</dbReference>
<dbReference type="AlphaFoldDB" id="A0A9W8YWX3"/>
<feature type="transmembrane region" description="Helical" evidence="3">
    <location>
        <begin position="54"/>
        <end position="72"/>
    </location>
</feature>
<evidence type="ECO:0000313" key="5">
    <source>
        <dbReference type="Proteomes" id="UP001140453"/>
    </source>
</evidence>
<keyword evidence="5" id="KW-1185">Reference proteome</keyword>
<name>A0A9W8YWX3_9PEZI</name>
<evidence type="ECO:0000256" key="2">
    <source>
        <dbReference type="SAM" id="MobiDB-lite"/>
    </source>
</evidence>
<keyword evidence="1" id="KW-0620">Polyamine biosynthesis</keyword>
<reference evidence="4" key="1">
    <citation type="submission" date="2022-10" db="EMBL/GenBank/DDBJ databases">
        <title>Tapping the CABI collections for fungal endophytes: first genome assemblies for Collariella, Neodidymelliopsis, Ascochyta clinopodiicola, Didymella pomorum, Didymosphaeria variabile, Neocosmospora piperis and Neocucurbitaria cava.</title>
        <authorList>
            <person name="Hill R."/>
        </authorList>
    </citation>
    <scope>NUCLEOTIDE SEQUENCE</scope>
    <source>
        <strain evidence="4">IMI 355082</strain>
    </source>
</reference>
<dbReference type="InterPro" id="IPR029063">
    <property type="entry name" value="SAM-dependent_MTases_sf"/>
</dbReference>
<dbReference type="SUPFAM" id="SSF53335">
    <property type="entry name" value="S-adenosyl-L-methionine-dependent methyltransferases"/>
    <property type="match status" value="1"/>
</dbReference>
<proteinExistence type="predicted"/>
<dbReference type="OrthoDB" id="2016285at2759"/>
<dbReference type="GO" id="GO:0006596">
    <property type="term" value="P:polyamine biosynthetic process"/>
    <property type="evidence" value="ECO:0007669"/>
    <property type="project" value="UniProtKB-KW"/>
</dbReference>
<comment type="caution">
    <text evidence="4">The sequence shown here is derived from an EMBL/GenBank/DDBJ whole genome shotgun (WGS) entry which is preliminary data.</text>
</comment>
<protein>
    <recommendedName>
        <fullName evidence="6">Spermine/spermidine synthase</fullName>
    </recommendedName>
</protein>
<feature type="transmembrane region" description="Helical" evidence="3">
    <location>
        <begin position="115"/>
        <end position="134"/>
    </location>
</feature>
<evidence type="ECO:0000256" key="1">
    <source>
        <dbReference type="ARBA" id="ARBA00023115"/>
    </source>
</evidence>
<dbReference type="PANTHER" id="PTHR43317:SF1">
    <property type="entry name" value="THERMOSPERMINE SYNTHASE ACAULIS5"/>
    <property type="match status" value="1"/>
</dbReference>
<keyword evidence="3" id="KW-1133">Transmembrane helix</keyword>
<dbReference type="FunFam" id="3.40.50.150:FF:000288">
    <property type="entry name" value="Spermine/spermidine synthase, putative"/>
    <property type="match status" value="1"/>
</dbReference>
<dbReference type="NCBIfam" id="NF037959">
    <property type="entry name" value="MFS_SpdSyn"/>
    <property type="match status" value="1"/>
</dbReference>
<dbReference type="Proteomes" id="UP001140453">
    <property type="component" value="Unassembled WGS sequence"/>
</dbReference>
<evidence type="ECO:0008006" key="6">
    <source>
        <dbReference type="Google" id="ProtNLM"/>
    </source>
</evidence>
<evidence type="ECO:0000256" key="3">
    <source>
        <dbReference type="SAM" id="Phobius"/>
    </source>
</evidence>
<dbReference type="Gene3D" id="3.40.50.150">
    <property type="entry name" value="Vaccinia Virus protein VP39"/>
    <property type="match status" value="1"/>
</dbReference>
<dbReference type="EMBL" id="JAPEVB010000002">
    <property type="protein sequence ID" value="KAJ4393331.1"/>
    <property type="molecule type" value="Genomic_DNA"/>
</dbReference>
<dbReference type="Pfam" id="PF01564">
    <property type="entry name" value="Spermine_synth"/>
    <property type="match status" value="1"/>
</dbReference>
<sequence length="585" mass="65120">MPPRRSTRKAKPEVPEIDQNSSFSQASFEKELLDLRKKAADETWGRWVQEQAAVYLKALVLLALTAIAANLSELTLSPVYGSIPVSLWHNKVILGGVFVGWSCNLHLGRLVPLKLAYLLPIAAFYIPVTQFFLFKLSATLTAYQGPFITELLSVVPLVILSVACTANYLEGADLSRLPGFVRDASPGIVSYGYYKFIESASGIYLGEHIGQSIFQTRIVLETILGASYALFAPSKYLVFAVPALLHTAFLNTHVMTPMATQSLNNTLVASNWSLLERKESLTGYISVADNLEAGYRVMRADHSLLGGEWTRYKGKRVAEPIYGIFTMLEAVRLIETPEPIVDAEAKALVIGLGIGTLPAALVAHGIDTTVVEIDPVVHEFAAKYFQLPSNHTPVIADAVAYTDKLVNTTDNKFDYVVHDVFTGGAEPVPLFTLEFLQNLDALLKPNGVVAINYAGDMMLPPPKIVVQTIREVFPSCRIYRENPRDAEAVEKEKRDFTNMVIYCTKSESPLKFRKVTAADMLQSRTREHFLPPRHEVFDGDFKAEGEVQTLRKNDTSILEKFHEKSALGHWEIMRTVLPDLVWENW</sequence>
<feature type="transmembrane region" description="Helical" evidence="3">
    <location>
        <begin position="146"/>
        <end position="169"/>
    </location>
</feature>
<gene>
    <name evidence="4" type="ORF">N0V93_002539</name>
</gene>
<dbReference type="PANTHER" id="PTHR43317">
    <property type="entry name" value="THERMOSPERMINE SYNTHASE ACAULIS5"/>
    <property type="match status" value="1"/>
</dbReference>